<evidence type="ECO:0000256" key="7">
    <source>
        <dbReference type="ARBA" id="ARBA00022806"/>
    </source>
</evidence>
<evidence type="ECO:0000256" key="12">
    <source>
        <dbReference type="SAM" id="MobiDB-lite"/>
    </source>
</evidence>
<feature type="region of interest" description="Disordered" evidence="12">
    <location>
        <begin position="1"/>
        <end position="67"/>
    </location>
</feature>
<dbReference type="InterPro" id="IPR027417">
    <property type="entry name" value="P-loop_NTPase"/>
</dbReference>
<reference evidence="15 16" key="1">
    <citation type="submission" date="2023-01" db="EMBL/GenBank/DDBJ databases">
        <title>Analysis of 21 Apiospora genomes using comparative genomics revels a genus with tremendous synthesis potential of carbohydrate active enzymes and secondary metabolites.</title>
        <authorList>
            <person name="Sorensen T."/>
        </authorList>
    </citation>
    <scope>NUCLEOTIDE SEQUENCE [LARGE SCALE GENOMIC DNA]</scope>
    <source>
        <strain evidence="15 16">CBS 33761</strain>
    </source>
</reference>
<evidence type="ECO:0000256" key="9">
    <source>
        <dbReference type="ARBA" id="ARBA00023125"/>
    </source>
</evidence>
<dbReference type="SUPFAM" id="SSF52540">
    <property type="entry name" value="P-loop containing nucleoside triphosphate hydrolases"/>
    <property type="match status" value="2"/>
</dbReference>
<keyword evidence="5" id="KW-0227">DNA damage</keyword>
<keyword evidence="7" id="KW-0347">Helicase</keyword>
<name>A0ABR1RXD3_9PEZI</name>
<keyword evidence="16" id="KW-1185">Reference proteome</keyword>
<evidence type="ECO:0000259" key="13">
    <source>
        <dbReference type="PROSITE" id="PS51192"/>
    </source>
</evidence>
<dbReference type="InterPro" id="IPR001650">
    <property type="entry name" value="Helicase_C-like"/>
</dbReference>
<dbReference type="Pfam" id="PF00271">
    <property type="entry name" value="Helicase_C"/>
    <property type="match status" value="1"/>
</dbReference>
<dbReference type="SMART" id="SM00490">
    <property type="entry name" value="HELICc"/>
    <property type="match status" value="1"/>
</dbReference>
<accession>A0ABR1RXD3</accession>
<comment type="caution">
    <text evidence="15">The sequence shown here is derived from an EMBL/GenBank/DDBJ whole genome shotgun (WGS) entry which is preliminary data.</text>
</comment>
<keyword evidence="6" id="KW-0378">Hydrolase</keyword>
<dbReference type="Gene3D" id="3.40.50.300">
    <property type="entry name" value="P-loop containing nucleotide triphosphate hydrolases"/>
    <property type="match status" value="1"/>
</dbReference>
<comment type="similarity">
    <text evidence="2">Belongs to the SNF2/RAD54 helicase family.</text>
</comment>
<dbReference type="InterPro" id="IPR050496">
    <property type="entry name" value="SNF2_RAD54_helicase_repair"/>
</dbReference>
<dbReference type="PROSITE" id="PS51194">
    <property type="entry name" value="HELICASE_CTER"/>
    <property type="match status" value="1"/>
</dbReference>
<dbReference type="CDD" id="cd18793">
    <property type="entry name" value="SF2_C_SNF"/>
    <property type="match status" value="1"/>
</dbReference>
<evidence type="ECO:0000256" key="10">
    <source>
        <dbReference type="ARBA" id="ARBA00023204"/>
    </source>
</evidence>
<dbReference type="InterPro" id="IPR038718">
    <property type="entry name" value="SNF2-like_sf"/>
</dbReference>
<proteinExistence type="inferred from homology"/>
<keyword evidence="8" id="KW-0067">ATP-binding</keyword>
<dbReference type="Gene3D" id="3.40.50.10810">
    <property type="entry name" value="Tandem AAA-ATPase domain"/>
    <property type="match status" value="1"/>
</dbReference>
<dbReference type="PROSITE" id="PS51192">
    <property type="entry name" value="HELICASE_ATP_BIND_1"/>
    <property type="match status" value="1"/>
</dbReference>
<keyword evidence="3" id="KW-0597">Phosphoprotein</keyword>
<evidence type="ECO:0000256" key="6">
    <source>
        <dbReference type="ARBA" id="ARBA00022801"/>
    </source>
</evidence>
<dbReference type="SMART" id="SM00487">
    <property type="entry name" value="DEXDc"/>
    <property type="match status" value="1"/>
</dbReference>
<dbReference type="Proteomes" id="UP001444661">
    <property type="component" value="Unassembled WGS sequence"/>
</dbReference>
<dbReference type="Pfam" id="PF08658">
    <property type="entry name" value="Rad54_N"/>
    <property type="match status" value="1"/>
</dbReference>
<sequence>METPKATPVKLPPGSRYKASDSVERLAKPFKCPGSATRTPAADRPARKKRRVDYKGADGNADSADKPYTNADRLALANRDVNRFPVFQPKDKDKVFRKAFAVPFVNKDTSAYNPNRPPPTLGLRQGAVFVAKPLHDPSGEFAIVLYDPTVDDKPKEKPKLEEKPAEAEVKIDEPIVHKSLSEILGIKKKVEGEHPRVPVVIDPRLTKVLRPHQIEGVKFMYRCVTGMIDEKAHGCIMADEMGLGKTLQCITLLWTLLKQSPDAGKTTIQKAIVACPSSLVRNWANELVKWLGADAVTPFAIDGKASKEELTRQLRQWAISTGRAVTRPVIIVSYETLRLNSEELKNTQIGLMLCDEGHRLKNGDSQTFTALNALNVKRRVILSGTPIQNDLSEYFALISFANPDLLGTRQEFRKRFELPILRGRDADASEVDRQKGDAQTAELLSIVNRFIIRRTNDILSKYLPVKYEHVVFCNLAPFQLDLYKYFITSPDIQALLRGKGSQPLKAIGILKKLCNHPDLLNLSEDLPGCEKHWPEDYVPKEARGRDREVKPWYSGKMQVLDRMLARIRQDTNDKIVLISNYTQTLDLFERLCRNRAYGCLRLDGTMNVTKRQKLVDKFNDPDGPEFVFLLSSKAGGCGLNLIGANRLVLFDPDWNPAADQQALARVWRDGQKKDCFVYRFIATGTIEEKIFQRQSHKQALSSTVVDSADDVERHFSADSLRELFQYRGDTRSDTHDTFKCKRCKPDGRQYIKAPAMLYGDTSSWNHFVPAAMKQIQDLLLRQEAEESEVSTVFQYISH</sequence>
<dbReference type="InterPro" id="IPR000330">
    <property type="entry name" value="SNF2_N"/>
</dbReference>
<evidence type="ECO:0000256" key="3">
    <source>
        <dbReference type="ARBA" id="ARBA00022553"/>
    </source>
</evidence>
<keyword evidence="11" id="KW-0539">Nucleus</keyword>
<feature type="domain" description="Helicase ATP-binding" evidence="13">
    <location>
        <begin position="226"/>
        <end position="404"/>
    </location>
</feature>
<dbReference type="PANTHER" id="PTHR45629:SF7">
    <property type="entry name" value="DNA EXCISION REPAIR PROTEIN ERCC-6-RELATED"/>
    <property type="match status" value="1"/>
</dbReference>
<evidence type="ECO:0000256" key="4">
    <source>
        <dbReference type="ARBA" id="ARBA00022741"/>
    </source>
</evidence>
<feature type="compositionally biased region" description="Basic and acidic residues" evidence="12">
    <location>
        <begin position="18"/>
        <end position="27"/>
    </location>
</feature>
<dbReference type="InterPro" id="IPR014001">
    <property type="entry name" value="Helicase_ATP-bd"/>
</dbReference>
<protein>
    <submittedName>
        <fullName evidence="15">DNA repair protein</fullName>
    </submittedName>
</protein>
<evidence type="ECO:0000313" key="16">
    <source>
        <dbReference type="Proteomes" id="UP001444661"/>
    </source>
</evidence>
<dbReference type="EMBL" id="JAQQWK010000012">
    <property type="protein sequence ID" value="KAK8022513.1"/>
    <property type="molecule type" value="Genomic_DNA"/>
</dbReference>
<gene>
    <name evidence="15" type="ORF">PG993_013280</name>
</gene>
<dbReference type="Pfam" id="PF00176">
    <property type="entry name" value="SNF2-rel_dom"/>
    <property type="match status" value="1"/>
</dbReference>
<evidence type="ECO:0000256" key="11">
    <source>
        <dbReference type="ARBA" id="ARBA00023242"/>
    </source>
</evidence>
<keyword evidence="9" id="KW-0238">DNA-binding</keyword>
<organism evidence="15 16">
    <name type="scientific">Apiospora rasikravindrae</name>
    <dbReference type="NCBI Taxonomy" id="990691"/>
    <lineage>
        <taxon>Eukaryota</taxon>
        <taxon>Fungi</taxon>
        <taxon>Dikarya</taxon>
        <taxon>Ascomycota</taxon>
        <taxon>Pezizomycotina</taxon>
        <taxon>Sordariomycetes</taxon>
        <taxon>Xylariomycetidae</taxon>
        <taxon>Amphisphaeriales</taxon>
        <taxon>Apiosporaceae</taxon>
        <taxon>Apiospora</taxon>
    </lineage>
</organism>
<dbReference type="PANTHER" id="PTHR45629">
    <property type="entry name" value="SNF2/RAD54 FAMILY MEMBER"/>
    <property type="match status" value="1"/>
</dbReference>
<keyword evidence="10" id="KW-0234">DNA repair</keyword>
<evidence type="ECO:0000313" key="15">
    <source>
        <dbReference type="EMBL" id="KAK8022513.1"/>
    </source>
</evidence>
<evidence type="ECO:0000256" key="2">
    <source>
        <dbReference type="ARBA" id="ARBA00007025"/>
    </source>
</evidence>
<dbReference type="Gene3D" id="1.20.120.850">
    <property type="entry name" value="SWI2/SNF2 ATPases, N-terminal domain"/>
    <property type="match status" value="1"/>
</dbReference>
<dbReference type="InterPro" id="IPR013967">
    <property type="entry name" value="Rad54_N"/>
</dbReference>
<evidence type="ECO:0000256" key="1">
    <source>
        <dbReference type="ARBA" id="ARBA00004123"/>
    </source>
</evidence>
<feature type="domain" description="Helicase C-terminal" evidence="14">
    <location>
        <begin position="559"/>
        <end position="716"/>
    </location>
</feature>
<evidence type="ECO:0000256" key="8">
    <source>
        <dbReference type="ARBA" id="ARBA00022840"/>
    </source>
</evidence>
<keyword evidence="4" id="KW-0547">Nucleotide-binding</keyword>
<evidence type="ECO:0000256" key="5">
    <source>
        <dbReference type="ARBA" id="ARBA00022763"/>
    </source>
</evidence>
<evidence type="ECO:0000259" key="14">
    <source>
        <dbReference type="PROSITE" id="PS51194"/>
    </source>
</evidence>
<comment type="subcellular location">
    <subcellularLocation>
        <location evidence="1">Nucleus</location>
    </subcellularLocation>
</comment>
<dbReference type="InterPro" id="IPR049730">
    <property type="entry name" value="SNF2/RAD54-like_C"/>
</dbReference>